<keyword evidence="8 19" id="KW-0132">Cell division</keyword>
<evidence type="ECO:0000256" key="5">
    <source>
        <dbReference type="ARBA" id="ARBA00012518"/>
    </source>
</evidence>
<dbReference type="GO" id="GO:0005829">
    <property type="term" value="C:cytosol"/>
    <property type="evidence" value="ECO:0007669"/>
    <property type="project" value="TreeGrafter"/>
</dbReference>
<evidence type="ECO:0000259" key="20">
    <source>
        <dbReference type="PROSITE" id="PS51387"/>
    </source>
</evidence>
<dbReference type="GO" id="GO:0009252">
    <property type="term" value="P:peptidoglycan biosynthetic process"/>
    <property type="evidence" value="ECO:0007669"/>
    <property type="project" value="UniProtKB-UniRule"/>
</dbReference>
<evidence type="ECO:0000313" key="21">
    <source>
        <dbReference type="EMBL" id="CBL87504.1"/>
    </source>
</evidence>
<evidence type="ECO:0000256" key="1">
    <source>
        <dbReference type="ARBA" id="ARBA00001974"/>
    </source>
</evidence>
<dbReference type="InterPro" id="IPR016167">
    <property type="entry name" value="FAD-bd_PCMH_sub1"/>
</dbReference>
<dbReference type="Pfam" id="PF02873">
    <property type="entry name" value="MurB_C"/>
    <property type="match status" value="1"/>
</dbReference>
<dbReference type="GO" id="GO:0051301">
    <property type="term" value="P:cell division"/>
    <property type="evidence" value="ECO:0007669"/>
    <property type="project" value="UniProtKB-KW"/>
</dbReference>
<evidence type="ECO:0000256" key="9">
    <source>
        <dbReference type="ARBA" id="ARBA00022630"/>
    </source>
</evidence>
<feature type="active site" description="Proton donor" evidence="19">
    <location>
        <position position="188"/>
    </location>
</feature>
<comment type="pathway">
    <text evidence="4 19">Cell wall biogenesis; peptidoglycan biosynthesis.</text>
</comment>
<feature type="active site" evidence="19">
    <location>
        <position position="284"/>
    </location>
</feature>
<comment type="similarity">
    <text evidence="19">Belongs to the MurB family.</text>
</comment>
<gene>
    <name evidence="19 21" type="primary">murB</name>
    <name evidence="21" type="ORF">S18_870_0027</name>
</gene>
<dbReference type="NCBIfam" id="NF000755">
    <property type="entry name" value="PRK00046.1"/>
    <property type="match status" value="1"/>
</dbReference>
<proteinExistence type="inferred from homology"/>
<evidence type="ECO:0000256" key="2">
    <source>
        <dbReference type="ARBA" id="ARBA00003921"/>
    </source>
</evidence>
<comment type="cofactor">
    <cofactor evidence="1 19">
        <name>FAD</name>
        <dbReference type="ChEBI" id="CHEBI:57692"/>
    </cofactor>
</comment>
<keyword evidence="14 19" id="KW-0560">Oxidoreductase</keyword>
<dbReference type="Pfam" id="PF01565">
    <property type="entry name" value="FAD_binding_4"/>
    <property type="match status" value="1"/>
</dbReference>
<dbReference type="Gene3D" id="3.30.43.10">
    <property type="entry name" value="Uridine Diphospho-n-acetylenolpyruvylglucosamine Reductase, domain 2"/>
    <property type="match status" value="1"/>
</dbReference>
<dbReference type="AlphaFoldDB" id="F4MMZ1"/>
<evidence type="ECO:0000256" key="11">
    <source>
        <dbReference type="ARBA" id="ARBA00022857"/>
    </source>
</evidence>
<reference evidence="21" key="1">
    <citation type="submission" date="2010-05" db="EMBL/GenBank/DDBJ databases">
        <authorList>
            <person name="Genoscope - CEA"/>
        </authorList>
    </citation>
    <scope>NUCLEOTIDE SEQUENCE</scope>
</reference>
<protein>
    <recommendedName>
        <fullName evidence="6 19">UDP-N-acetylenolpyruvoylglucosamine reductase</fullName>
        <ecNumber evidence="5 19">1.3.1.98</ecNumber>
    </recommendedName>
    <alternativeName>
        <fullName evidence="17 19">UDP-N-acetylmuramate dehydrogenase</fullName>
    </alternativeName>
</protein>
<dbReference type="InterPro" id="IPR036318">
    <property type="entry name" value="FAD-bd_PCMH-like_sf"/>
</dbReference>
<accession>F4MMZ1</accession>
<dbReference type="SUPFAM" id="SSF56194">
    <property type="entry name" value="Uridine diphospho-N-Acetylenolpyruvylglucosamine reductase, MurB, C-terminal domain"/>
    <property type="match status" value="1"/>
</dbReference>
<evidence type="ECO:0000256" key="15">
    <source>
        <dbReference type="ARBA" id="ARBA00023306"/>
    </source>
</evidence>
<dbReference type="SUPFAM" id="SSF56176">
    <property type="entry name" value="FAD-binding/transporter-associated domain-like"/>
    <property type="match status" value="1"/>
</dbReference>
<dbReference type="GO" id="GO:0008762">
    <property type="term" value="F:UDP-N-acetylmuramate dehydrogenase activity"/>
    <property type="evidence" value="ECO:0007669"/>
    <property type="project" value="UniProtKB-UniRule"/>
</dbReference>
<evidence type="ECO:0000256" key="18">
    <source>
        <dbReference type="ARBA" id="ARBA00048914"/>
    </source>
</evidence>
<evidence type="ECO:0000256" key="19">
    <source>
        <dbReference type="HAMAP-Rule" id="MF_00037"/>
    </source>
</evidence>
<dbReference type="InterPro" id="IPR016166">
    <property type="entry name" value="FAD-bd_PCMH"/>
</dbReference>
<comment type="catalytic activity">
    <reaction evidence="18 19">
        <text>UDP-N-acetyl-alpha-D-muramate + NADP(+) = UDP-N-acetyl-3-O-(1-carboxyvinyl)-alpha-D-glucosamine + NADPH + H(+)</text>
        <dbReference type="Rhea" id="RHEA:12248"/>
        <dbReference type="ChEBI" id="CHEBI:15378"/>
        <dbReference type="ChEBI" id="CHEBI:57783"/>
        <dbReference type="ChEBI" id="CHEBI:58349"/>
        <dbReference type="ChEBI" id="CHEBI:68483"/>
        <dbReference type="ChEBI" id="CHEBI:70757"/>
        <dbReference type="EC" id="1.3.1.98"/>
    </reaction>
</comment>
<dbReference type="GO" id="GO:0071555">
    <property type="term" value="P:cell wall organization"/>
    <property type="evidence" value="ECO:0007669"/>
    <property type="project" value="UniProtKB-KW"/>
</dbReference>
<dbReference type="GO" id="GO:0071949">
    <property type="term" value="F:FAD binding"/>
    <property type="evidence" value="ECO:0007669"/>
    <property type="project" value="InterPro"/>
</dbReference>
<dbReference type="GO" id="GO:0008360">
    <property type="term" value="P:regulation of cell shape"/>
    <property type="evidence" value="ECO:0007669"/>
    <property type="project" value="UniProtKB-KW"/>
</dbReference>
<evidence type="ECO:0000256" key="4">
    <source>
        <dbReference type="ARBA" id="ARBA00004752"/>
    </source>
</evidence>
<dbReference type="EMBL" id="FQ032825">
    <property type="protein sequence ID" value="CBL87504.1"/>
    <property type="molecule type" value="Genomic_DNA"/>
</dbReference>
<dbReference type="EC" id="1.3.1.98" evidence="5 19"/>
<organism evidence="21">
    <name type="scientific">uncultured Flavobacteriia bacterium</name>
    <dbReference type="NCBI Taxonomy" id="212695"/>
    <lineage>
        <taxon>Bacteria</taxon>
        <taxon>Pseudomonadati</taxon>
        <taxon>Bacteroidota</taxon>
        <taxon>Flavobacteriia</taxon>
        <taxon>environmental samples</taxon>
    </lineage>
</organism>
<keyword evidence="16 19" id="KW-0961">Cell wall biogenesis/degradation</keyword>
<dbReference type="PANTHER" id="PTHR21071">
    <property type="entry name" value="UDP-N-ACETYLENOLPYRUVOYLGLUCOSAMINE REDUCTASE"/>
    <property type="match status" value="1"/>
</dbReference>
<dbReference type="InterPro" id="IPR036635">
    <property type="entry name" value="MurB_C_sf"/>
</dbReference>
<sequence>MGGGSNMLFTKDYSGLIIHNQIKGIEKVEESKDFLTLRVGAGENWHKFVLYTLKIGLSGIENLSLIPGCVGAAPIQNIGAYGVEVKDFISKVEFYHIEERKFDKKNKIECNFGYRDSIFKKSLKNKVIITHVYFKLNKKFNKVISYGTLKELAHKKSTELKAEDISNFIIEIRNSKLPNPENIGNAGSFFKNPIVSSSKIEKLAKNYPEIIFFKIDENKYKVSAGWLIENIGLKGYRKGDAGTYDKQALVIVNHSDASGKELLLFSNFISKKVLNTYDIKLENEVNIY</sequence>
<evidence type="ECO:0000256" key="3">
    <source>
        <dbReference type="ARBA" id="ARBA00004496"/>
    </source>
</evidence>
<evidence type="ECO:0000256" key="6">
    <source>
        <dbReference type="ARBA" id="ARBA00015188"/>
    </source>
</evidence>
<dbReference type="HAMAP" id="MF_00037">
    <property type="entry name" value="MurB"/>
    <property type="match status" value="1"/>
</dbReference>
<dbReference type="InterPro" id="IPR016169">
    <property type="entry name" value="FAD-bd_PCMH_sub2"/>
</dbReference>
<keyword evidence="9 19" id="KW-0285">Flavoprotein</keyword>
<keyword evidence="7 19" id="KW-0963">Cytoplasm</keyword>
<evidence type="ECO:0000256" key="10">
    <source>
        <dbReference type="ARBA" id="ARBA00022827"/>
    </source>
</evidence>
<dbReference type="NCBIfam" id="TIGR00179">
    <property type="entry name" value="murB"/>
    <property type="match status" value="1"/>
</dbReference>
<dbReference type="InterPro" id="IPR006094">
    <property type="entry name" value="Oxid_FAD_bind_N"/>
</dbReference>
<dbReference type="InterPro" id="IPR003170">
    <property type="entry name" value="MurB"/>
</dbReference>
<feature type="domain" description="FAD-binding PCMH-type" evidence="20">
    <location>
        <begin position="1"/>
        <end position="139"/>
    </location>
</feature>
<keyword evidence="10 19" id="KW-0274">FAD</keyword>
<dbReference type="PANTHER" id="PTHR21071:SF4">
    <property type="entry name" value="UDP-N-ACETYLENOLPYRUVOYLGLUCOSAMINE REDUCTASE"/>
    <property type="match status" value="1"/>
</dbReference>
<keyword evidence="11 19" id="KW-0521">NADP</keyword>
<feature type="active site" evidence="19">
    <location>
        <position position="115"/>
    </location>
</feature>
<comment type="subcellular location">
    <subcellularLocation>
        <location evidence="3 19">Cytoplasm</location>
    </subcellularLocation>
</comment>
<name>F4MMZ1_9BACT</name>
<evidence type="ECO:0000256" key="8">
    <source>
        <dbReference type="ARBA" id="ARBA00022618"/>
    </source>
</evidence>
<dbReference type="Gene3D" id="3.30.465.10">
    <property type="match status" value="1"/>
</dbReference>
<evidence type="ECO:0000256" key="12">
    <source>
        <dbReference type="ARBA" id="ARBA00022960"/>
    </source>
</evidence>
<keyword evidence="12 19" id="KW-0133">Cell shape</keyword>
<evidence type="ECO:0000256" key="14">
    <source>
        <dbReference type="ARBA" id="ARBA00023002"/>
    </source>
</evidence>
<evidence type="ECO:0000256" key="7">
    <source>
        <dbReference type="ARBA" id="ARBA00022490"/>
    </source>
</evidence>
<dbReference type="PROSITE" id="PS51387">
    <property type="entry name" value="FAD_PCMH"/>
    <property type="match status" value="1"/>
</dbReference>
<evidence type="ECO:0000256" key="13">
    <source>
        <dbReference type="ARBA" id="ARBA00022984"/>
    </source>
</evidence>
<dbReference type="UniPathway" id="UPA00219"/>
<evidence type="ECO:0000256" key="16">
    <source>
        <dbReference type="ARBA" id="ARBA00023316"/>
    </source>
</evidence>
<keyword evidence="13 19" id="KW-0573">Peptidoglycan synthesis</keyword>
<keyword evidence="15 19" id="KW-0131">Cell cycle</keyword>
<dbReference type="InterPro" id="IPR011601">
    <property type="entry name" value="MurB_C"/>
</dbReference>
<dbReference type="Gene3D" id="3.90.78.10">
    <property type="entry name" value="UDP-N-acetylenolpyruvoylglucosamine reductase, C-terminal domain"/>
    <property type="match status" value="1"/>
</dbReference>
<reference evidence="21" key="2">
    <citation type="journal article" date="2012" name="Environ. Microbiol.">
        <title>Genomic content of uncultured Bacteroidetes from contrasting oceanic provinces in the North Atlantic Ocean.</title>
        <authorList>
            <person name="Gomez-Pereira P.R."/>
            <person name="Schuler M."/>
            <person name="Fuchs B.M."/>
            <person name="Bennke C."/>
            <person name="Teeling H."/>
            <person name="Waldmann J."/>
            <person name="Richter M."/>
            <person name="Barbe V."/>
            <person name="Bataille E."/>
            <person name="Glockner F.O."/>
            <person name="Amann R."/>
        </authorList>
    </citation>
    <scope>NUCLEOTIDE SEQUENCE</scope>
</reference>
<comment type="function">
    <text evidence="2 19">Cell wall formation.</text>
</comment>
<evidence type="ECO:0000256" key="17">
    <source>
        <dbReference type="ARBA" id="ARBA00031026"/>
    </source>
</evidence>